<reference evidence="2 3" key="1">
    <citation type="submission" date="2019-04" db="EMBL/GenBank/DDBJ databases">
        <authorList>
            <person name="Van Vliet M D."/>
        </authorList>
    </citation>
    <scope>NUCLEOTIDE SEQUENCE [LARGE SCALE GENOMIC DNA]</scope>
    <source>
        <strain evidence="2 3">F1</strain>
    </source>
</reference>
<dbReference type="Proteomes" id="UP000366872">
    <property type="component" value="Unassembled WGS sequence"/>
</dbReference>
<dbReference type="RefSeq" id="WP_136077787.1">
    <property type="nucleotide sequence ID" value="NZ_CAAHFG010000001.1"/>
</dbReference>
<keyword evidence="1" id="KW-0732">Signal</keyword>
<evidence type="ECO:0000313" key="3">
    <source>
        <dbReference type="Proteomes" id="UP000366872"/>
    </source>
</evidence>
<dbReference type="EMBL" id="CAAHFG010000001">
    <property type="protein sequence ID" value="VGO12089.1"/>
    <property type="molecule type" value="Genomic_DNA"/>
</dbReference>
<proteinExistence type="predicted"/>
<dbReference type="AlphaFoldDB" id="A0A6C2TWW3"/>
<feature type="chain" id="PRO_5025356108" description="Lipocalin-like domain-containing protein" evidence="1">
    <location>
        <begin position="22"/>
        <end position="128"/>
    </location>
</feature>
<evidence type="ECO:0000256" key="1">
    <source>
        <dbReference type="SAM" id="SignalP"/>
    </source>
</evidence>
<feature type="signal peptide" evidence="1">
    <location>
        <begin position="1"/>
        <end position="21"/>
    </location>
</feature>
<gene>
    <name evidence="2" type="ORF">PDESU_00639</name>
</gene>
<sequence length="128" mass="13799">MNKWTRRMVWAAAIISVFALSGCGGDDGGGGDNGELRADLIGTWKVMPDNNPTGFYYINTYHDDGTTLSEEHIPGDPVEIYQGTFTVSGNKLHLDWGGGDTYTTTISIDGDTLRGTDMDGGTFTGIRQ</sequence>
<accession>A0A6C2TWW3</accession>
<evidence type="ECO:0000313" key="2">
    <source>
        <dbReference type="EMBL" id="VGO12089.1"/>
    </source>
</evidence>
<organism evidence="2 3">
    <name type="scientific">Pontiella desulfatans</name>
    <dbReference type="NCBI Taxonomy" id="2750659"/>
    <lineage>
        <taxon>Bacteria</taxon>
        <taxon>Pseudomonadati</taxon>
        <taxon>Kiritimatiellota</taxon>
        <taxon>Kiritimatiellia</taxon>
        <taxon>Kiritimatiellales</taxon>
        <taxon>Pontiellaceae</taxon>
        <taxon>Pontiella</taxon>
    </lineage>
</organism>
<protein>
    <recommendedName>
        <fullName evidence="4">Lipocalin-like domain-containing protein</fullName>
    </recommendedName>
</protein>
<evidence type="ECO:0008006" key="4">
    <source>
        <dbReference type="Google" id="ProtNLM"/>
    </source>
</evidence>
<dbReference type="PROSITE" id="PS51257">
    <property type="entry name" value="PROKAR_LIPOPROTEIN"/>
    <property type="match status" value="1"/>
</dbReference>
<keyword evidence="3" id="KW-1185">Reference proteome</keyword>
<name>A0A6C2TWW3_PONDE</name>